<protein>
    <submittedName>
        <fullName evidence="1">Uncharacterized protein</fullName>
    </submittedName>
</protein>
<name>A0A9J6D3E5_RHIMP</name>
<evidence type="ECO:0000313" key="1">
    <source>
        <dbReference type="EMBL" id="KAH8002781.1"/>
    </source>
</evidence>
<dbReference type="EMBL" id="JABSTU010000012">
    <property type="protein sequence ID" value="KAH8002781.1"/>
    <property type="molecule type" value="Genomic_DNA"/>
</dbReference>
<sequence>MSLWSWDDEWFVRRTYLAALEHVQPHAIAFLGDLFSEPPELSNETRQLRERFWSVFAPLNESTFPASTTEIAVWTRAMTGKDFAPSNFTTHFHPSDFITSTSYTDIVTGKVIEVPLELRRLRPGTVSSIFAGCPTYILNTKVAREGPEGKRARMA</sequence>
<proteinExistence type="predicted"/>
<dbReference type="AlphaFoldDB" id="A0A9J6D3E5"/>
<evidence type="ECO:0000313" key="2">
    <source>
        <dbReference type="Proteomes" id="UP000821866"/>
    </source>
</evidence>
<reference evidence="1" key="1">
    <citation type="journal article" date="2020" name="Cell">
        <title>Large-Scale Comparative Analyses of Tick Genomes Elucidate Their Genetic Diversity and Vector Capacities.</title>
        <authorList>
            <consortium name="Tick Genome and Microbiome Consortium (TIGMIC)"/>
            <person name="Jia N."/>
            <person name="Wang J."/>
            <person name="Shi W."/>
            <person name="Du L."/>
            <person name="Sun Y."/>
            <person name="Zhan W."/>
            <person name="Jiang J.F."/>
            <person name="Wang Q."/>
            <person name="Zhang B."/>
            <person name="Ji P."/>
            <person name="Bell-Sakyi L."/>
            <person name="Cui X.M."/>
            <person name="Yuan T.T."/>
            <person name="Jiang B.G."/>
            <person name="Yang W.F."/>
            <person name="Lam T.T."/>
            <person name="Chang Q.C."/>
            <person name="Ding S.J."/>
            <person name="Wang X.J."/>
            <person name="Zhu J.G."/>
            <person name="Ruan X.D."/>
            <person name="Zhao L."/>
            <person name="Wei J.T."/>
            <person name="Ye R.Z."/>
            <person name="Que T.C."/>
            <person name="Du C.H."/>
            <person name="Zhou Y.H."/>
            <person name="Cheng J.X."/>
            <person name="Dai P.F."/>
            <person name="Guo W.B."/>
            <person name="Han X.H."/>
            <person name="Huang E.J."/>
            <person name="Li L.F."/>
            <person name="Wei W."/>
            <person name="Gao Y.C."/>
            <person name="Liu J.Z."/>
            <person name="Shao H.Z."/>
            <person name="Wang X."/>
            <person name="Wang C.C."/>
            <person name="Yang T.C."/>
            <person name="Huo Q.B."/>
            <person name="Li W."/>
            <person name="Chen H.Y."/>
            <person name="Chen S.E."/>
            <person name="Zhou L.G."/>
            <person name="Ni X.B."/>
            <person name="Tian J.H."/>
            <person name="Sheng Y."/>
            <person name="Liu T."/>
            <person name="Pan Y.S."/>
            <person name="Xia L.Y."/>
            <person name="Li J."/>
            <person name="Zhao F."/>
            <person name="Cao W.C."/>
        </authorList>
    </citation>
    <scope>NUCLEOTIDE SEQUENCE</scope>
    <source>
        <strain evidence="1">Rmic-2018</strain>
    </source>
</reference>
<keyword evidence="2" id="KW-1185">Reference proteome</keyword>
<organism evidence="1 2">
    <name type="scientific">Rhipicephalus microplus</name>
    <name type="common">Cattle tick</name>
    <name type="synonym">Boophilus microplus</name>
    <dbReference type="NCBI Taxonomy" id="6941"/>
    <lineage>
        <taxon>Eukaryota</taxon>
        <taxon>Metazoa</taxon>
        <taxon>Ecdysozoa</taxon>
        <taxon>Arthropoda</taxon>
        <taxon>Chelicerata</taxon>
        <taxon>Arachnida</taxon>
        <taxon>Acari</taxon>
        <taxon>Parasitiformes</taxon>
        <taxon>Ixodida</taxon>
        <taxon>Ixodoidea</taxon>
        <taxon>Ixodidae</taxon>
        <taxon>Rhipicephalinae</taxon>
        <taxon>Rhipicephalus</taxon>
        <taxon>Boophilus</taxon>
    </lineage>
</organism>
<gene>
    <name evidence="1" type="ORF">HPB51_026414</name>
</gene>
<dbReference type="Proteomes" id="UP000821866">
    <property type="component" value="Unassembled WGS sequence"/>
</dbReference>
<accession>A0A9J6D3E5</accession>
<reference evidence="1" key="2">
    <citation type="submission" date="2021-09" db="EMBL/GenBank/DDBJ databases">
        <authorList>
            <person name="Jia N."/>
            <person name="Wang J."/>
            <person name="Shi W."/>
            <person name="Du L."/>
            <person name="Sun Y."/>
            <person name="Zhan W."/>
            <person name="Jiang J."/>
            <person name="Wang Q."/>
            <person name="Zhang B."/>
            <person name="Ji P."/>
            <person name="Sakyi L.B."/>
            <person name="Cui X."/>
            <person name="Yuan T."/>
            <person name="Jiang B."/>
            <person name="Yang W."/>
            <person name="Lam T.T.-Y."/>
            <person name="Chang Q."/>
            <person name="Ding S."/>
            <person name="Wang X."/>
            <person name="Zhu J."/>
            <person name="Ruan X."/>
            <person name="Zhao L."/>
            <person name="Wei J."/>
            <person name="Que T."/>
            <person name="Du C."/>
            <person name="Cheng J."/>
            <person name="Dai P."/>
            <person name="Han X."/>
            <person name="Huang E."/>
            <person name="Gao Y."/>
            <person name="Liu J."/>
            <person name="Shao H."/>
            <person name="Ye R."/>
            <person name="Li L."/>
            <person name="Wei W."/>
            <person name="Wang X."/>
            <person name="Wang C."/>
            <person name="Huo Q."/>
            <person name="Li W."/>
            <person name="Guo W."/>
            <person name="Chen H."/>
            <person name="Chen S."/>
            <person name="Zhou L."/>
            <person name="Zhou L."/>
            <person name="Ni X."/>
            <person name="Tian J."/>
            <person name="Zhou Y."/>
            <person name="Sheng Y."/>
            <person name="Liu T."/>
            <person name="Pan Y."/>
            <person name="Xia L."/>
            <person name="Li J."/>
            <person name="Zhao F."/>
            <person name="Cao W."/>
        </authorList>
    </citation>
    <scope>NUCLEOTIDE SEQUENCE</scope>
    <source>
        <strain evidence="1">Rmic-2018</strain>
        <tissue evidence="1">Larvae</tissue>
    </source>
</reference>
<comment type="caution">
    <text evidence="1">The sequence shown here is derived from an EMBL/GenBank/DDBJ whole genome shotgun (WGS) entry which is preliminary data.</text>
</comment>